<comment type="caution">
    <text evidence="1">The sequence shown here is derived from an EMBL/GenBank/DDBJ whole genome shotgun (WGS) entry which is preliminary data.</text>
</comment>
<dbReference type="EMBL" id="MOMC01000045">
    <property type="protein sequence ID" value="ONH27553.1"/>
    <property type="molecule type" value="Genomic_DNA"/>
</dbReference>
<evidence type="ECO:0008006" key="3">
    <source>
        <dbReference type="Google" id="ProtNLM"/>
    </source>
</evidence>
<name>A0A1V2I975_9ACTN</name>
<dbReference type="STRING" id="1834516.BL253_21970"/>
<organism evidence="1 2">
    <name type="scientific">Pseudofrankia asymbiotica</name>
    <dbReference type="NCBI Taxonomy" id="1834516"/>
    <lineage>
        <taxon>Bacteria</taxon>
        <taxon>Bacillati</taxon>
        <taxon>Actinomycetota</taxon>
        <taxon>Actinomycetes</taxon>
        <taxon>Frankiales</taxon>
        <taxon>Frankiaceae</taxon>
        <taxon>Pseudofrankia</taxon>
    </lineage>
</organism>
<protein>
    <recommendedName>
        <fullName evidence="3">Sulfotransferase family protein</fullName>
    </recommendedName>
</protein>
<evidence type="ECO:0000313" key="2">
    <source>
        <dbReference type="Proteomes" id="UP000188929"/>
    </source>
</evidence>
<dbReference type="Proteomes" id="UP000188929">
    <property type="component" value="Unassembled WGS sequence"/>
</dbReference>
<dbReference type="AlphaFoldDB" id="A0A1V2I975"/>
<dbReference type="RefSeq" id="WP_076819062.1">
    <property type="nucleotide sequence ID" value="NZ_MOMC01000045.1"/>
</dbReference>
<dbReference type="PANTHER" id="PTHR36451:SF1">
    <property type="entry name" value="OMEGA-HYDROXY-BETA-DIHYDROMENAQUINONE-9 SULFOTRANSFERASE STF3"/>
    <property type="match status" value="1"/>
</dbReference>
<keyword evidence="2" id="KW-1185">Reference proteome</keyword>
<dbReference type="PANTHER" id="PTHR36451">
    <property type="entry name" value="PAPS-DEPENDENT SULFOTRANSFERASE STF3"/>
    <property type="match status" value="1"/>
</dbReference>
<sequence length="393" mass="44384">MRADDLLATAVDSTGLSDFGDDELFGGDGWRDGLARLIDDLPGARFNELGHLALGLEMGAYLSRRLRIVDYHRANPRIRDRDIAPPVIIIGQARTGTTLLHDTLAQDRAHRAPMTWEVEQPVPPPRTETYETDPRIAEADELYGATDALIPGFRTIHQLGGRLAQECGRIMGTAFISTIFPYQYHVPGYMHWWLHDAVRDGHIAGAYVWHRRFLEVLQSEHHSERWLIKWPSHIWTLPQLMAQYPNALLVQTHRDVARLVASNTSLSAALRSLHSDQVDREETAALFAEFLLDGVERSLDARLDGTVPADQVIDIQFADLMADPMAAVRAIYDRFGFELNPQSEARMADFIRGNKRDTSGHSYDFADTGLDLAEVRARTARYTKYFNVPEEDV</sequence>
<evidence type="ECO:0000313" key="1">
    <source>
        <dbReference type="EMBL" id="ONH27553.1"/>
    </source>
</evidence>
<dbReference type="Pfam" id="PF13469">
    <property type="entry name" value="Sulfotransfer_3"/>
    <property type="match status" value="1"/>
</dbReference>
<gene>
    <name evidence="1" type="ORF">BL253_21970</name>
</gene>
<dbReference type="SUPFAM" id="SSF52540">
    <property type="entry name" value="P-loop containing nucleoside triphosphate hydrolases"/>
    <property type="match status" value="1"/>
</dbReference>
<dbReference type="InterPro" id="IPR052736">
    <property type="entry name" value="Stf3_sulfotransferase"/>
</dbReference>
<dbReference type="InterPro" id="IPR027417">
    <property type="entry name" value="P-loop_NTPase"/>
</dbReference>
<dbReference type="OrthoDB" id="9777890at2"/>
<accession>A0A1V2I975</accession>
<reference evidence="2" key="1">
    <citation type="submission" date="2016-10" db="EMBL/GenBank/DDBJ databases">
        <title>Frankia sp. NRRL B-16386 Genome sequencing.</title>
        <authorList>
            <person name="Ghodhbane-Gtari F."/>
            <person name="Swanson E."/>
            <person name="Gueddou A."/>
            <person name="Hezbri K."/>
            <person name="Ktari K."/>
            <person name="Nouioui I."/>
            <person name="Morris K."/>
            <person name="Simpson S."/>
            <person name="Abebe-Akele F."/>
            <person name="Thomas K."/>
            <person name="Gtari M."/>
            <person name="Tisa L.S."/>
        </authorList>
    </citation>
    <scope>NUCLEOTIDE SEQUENCE [LARGE SCALE GENOMIC DNA]</scope>
    <source>
        <strain evidence="2">NRRL B-16386</strain>
    </source>
</reference>
<dbReference type="Gene3D" id="3.40.50.300">
    <property type="entry name" value="P-loop containing nucleotide triphosphate hydrolases"/>
    <property type="match status" value="1"/>
</dbReference>
<proteinExistence type="predicted"/>